<evidence type="ECO:0000313" key="12">
    <source>
        <dbReference type="EMBL" id="PWF99831.1"/>
    </source>
</evidence>
<protein>
    <submittedName>
        <fullName evidence="12">Na+/H+ antiporter</fullName>
    </submittedName>
</protein>
<feature type="transmembrane region" description="Helical" evidence="10">
    <location>
        <begin position="182"/>
        <end position="202"/>
    </location>
</feature>
<sequence length="704" mass="78568">MTIFYAVVLLVITTIFANIVYTLLPKIPLAFYQIGAGLVLSFVPMYHHFNLDPSVFMLIIIAPLMFEDGQNANTRLLRRSINSILSMAVLLVMITIGVVGLITHSVLLTIPLPLAFALAAIITPTDAVAVSSVTTNLAVPNKIMTLLKNEALFNDASGIVAFDLALTAFTSGQFSLGHGVEHFLIVFLGGLLVGLILGYFLVIGRIWLVQRSMSTAAVVIPYSILTPFLVYVVAEELGLSGILAAVAAGLVHGVEHNRLQLTSTHLQIASRATWSILTSILNGIVFVLLGVTLPTVLANILSDPKSDYLRYLLLAVLLYVVMTLMRYLWIRFGFSDAHFTKKQTPVAALIGALSGIHGTVTLSMAFSLPLFFHGAPFPFRNVIIFIASIVIIISLLVPTLVLPLILPAKELPVSEIEFAETRRAMVNYAIQQLLDNHSETLATTQQVVETLSSQVSAQRPNSKETEHLMRKAGLVESDTINNQIENGEIPSAWGQMYERFIIINNYKATLGFWGRVRLSLRFWARFWTHRRPKEGDVMVRRNLTHHPLELGATEKANQYVSADEKEVAILPREAHPQTYRSYREFKKKLKSPESKAALSDRRQAMAEIETDGYNAVMTYLGNIMTPENVAETSAVRRYYNLRHRRMTNSNETNEEQNDLFIQAFQYEYNYIQAQLSSNKISKALANQLYEQVSTDELVYMQQSD</sequence>
<feature type="transmembrane region" description="Helical" evidence="10">
    <location>
        <begin position="84"/>
        <end position="108"/>
    </location>
</feature>
<name>A0A2V1MYD6_9LACO</name>
<evidence type="ECO:0000256" key="8">
    <source>
        <dbReference type="ARBA" id="ARBA00023136"/>
    </source>
</evidence>
<feature type="transmembrane region" description="Helical" evidence="10">
    <location>
        <begin position="151"/>
        <end position="170"/>
    </location>
</feature>
<feature type="transmembrane region" description="Helical" evidence="10">
    <location>
        <begin position="274"/>
        <end position="296"/>
    </location>
</feature>
<feature type="transmembrane region" description="Helical" evidence="10">
    <location>
        <begin position="31"/>
        <end position="49"/>
    </location>
</feature>
<feature type="transmembrane region" description="Helical" evidence="10">
    <location>
        <begin position="6"/>
        <end position="24"/>
    </location>
</feature>
<feature type="transmembrane region" description="Helical" evidence="10">
    <location>
        <begin position="214"/>
        <end position="231"/>
    </location>
</feature>
<evidence type="ECO:0000313" key="13">
    <source>
        <dbReference type="Proteomes" id="UP000245080"/>
    </source>
</evidence>
<accession>A0A2V1MYD6</accession>
<evidence type="ECO:0000256" key="3">
    <source>
        <dbReference type="ARBA" id="ARBA00022475"/>
    </source>
</evidence>
<feature type="transmembrane region" description="Helical" evidence="10">
    <location>
        <begin position="349"/>
        <end position="371"/>
    </location>
</feature>
<keyword evidence="9" id="KW-0739">Sodium transport</keyword>
<keyword evidence="8 10" id="KW-0472">Membrane</keyword>
<dbReference type="GO" id="GO:0051453">
    <property type="term" value="P:regulation of intracellular pH"/>
    <property type="evidence" value="ECO:0007669"/>
    <property type="project" value="TreeGrafter"/>
</dbReference>
<proteinExistence type="predicted"/>
<dbReference type="PANTHER" id="PTHR10110:SF86">
    <property type="entry name" value="SODIUM_HYDROGEN EXCHANGER 7"/>
    <property type="match status" value="1"/>
</dbReference>
<comment type="caution">
    <text evidence="12">The sequence shown here is derived from an EMBL/GenBank/DDBJ whole genome shotgun (WGS) entry which is preliminary data.</text>
</comment>
<dbReference type="AlphaFoldDB" id="A0A2V1MYD6"/>
<evidence type="ECO:0000259" key="11">
    <source>
        <dbReference type="Pfam" id="PF00999"/>
    </source>
</evidence>
<evidence type="ECO:0000256" key="6">
    <source>
        <dbReference type="ARBA" id="ARBA00023053"/>
    </source>
</evidence>
<feature type="transmembrane region" description="Helical" evidence="10">
    <location>
        <begin position="383"/>
        <end position="406"/>
    </location>
</feature>
<dbReference type="InterPro" id="IPR018422">
    <property type="entry name" value="Cation/H_exchanger_CPA1"/>
</dbReference>
<keyword evidence="3" id="KW-1003">Cell membrane</keyword>
<keyword evidence="6" id="KW-0915">Sodium</keyword>
<reference evidence="12 13" key="1">
    <citation type="journal article" date="2018" name="Int. J. Syst. Evol. Microbiol.">
        <title>Lactobacillus bambusae sp. nov., isolated from a traditional fermented Ma-bamboo shoots of Taiwan.</title>
        <authorList>
            <person name="Wang L.-T."/>
        </authorList>
    </citation>
    <scope>NUCLEOTIDE SEQUENCE [LARGE SCALE GENOMIC DNA]</scope>
    <source>
        <strain evidence="12 13">BS-W1</strain>
    </source>
</reference>
<comment type="subcellular location">
    <subcellularLocation>
        <location evidence="1">Cell membrane</location>
        <topology evidence="1">Multi-pass membrane protein</topology>
    </subcellularLocation>
</comment>
<dbReference type="GO" id="GO:0005886">
    <property type="term" value="C:plasma membrane"/>
    <property type="evidence" value="ECO:0007669"/>
    <property type="project" value="UniProtKB-SubCell"/>
</dbReference>
<feature type="transmembrane region" description="Helical" evidence="10">
    <location>
        <begin position="114"/>
        <end position="139"/>
    </location>
</feature>
<evidence type="ECO:0000256" key="2">
    <source>
        <dbReference type="ARBA" id="ARBA00022448"/>
    </source>
</evidence>
<dbReference type="Proteomes" id="UP000245080">
    <property type="component" value="Unassembled WGS sequence"/>
</dbReference>
<keyword evidence="7" id="KW-0406">Ion transport</keyword>
<dbReference type="Gene3D" id="6.10.140.1330">
    <property type="match status" value="1"/>
</dbReference>
<feature type="transmembrane region" description="Helical" evidence="10">
    <location>
        <begin position="308"/>
        <end position="329"/>
    </location>
</feature>
<evidence type="ECO:0000256" key="9">
    <source>
        <dbReference type="ARBA" id="ARBA00023201"/>
    </source>
</evidence>
<keyword evidence="5 10" id="KW-1133">Transmembrane helix</keyword>
<dbReference type="GO" id="GO:0015385">
    <property type="term" value="F:sodium:proton antiporter activity"/>
    <property type="evidence" value="ECO:0007669"/>
    <property type="project" value="InterPro"/>
</dbReference>
<dbReference type="PANTHER" id="PTHR10110">
    <property type="entry name" value="SODIUM/HYDROGEN EXCHANGER"/>
    <property type="match status" value="1"/>
</dbReference>
<gene>
    <name evidence="12" type="ORF">DCM90_07160</name>
</gene>
<dbReference type="OrthoDB" id="9809206at2"/>
<dbReference type="Pfam" id="PF00999">
    <property type="entry name" value="Na_H_Exchanger"/>
    <property type="match status" value="1"/>
</dbReference>
<keyword evidence="2" id="KW-0813">Transport</keyword>
<keyword evidence="4 10" id="KW-0812">Transmembrane</keyword>
<dbReference type="InterPro" id="IPR006153">
    <property type="entry name" value="Cation/H_exchanger_TM"/>
</dbReference>
<dbReference type="RefSeq" id="WP_109250685.1">
    <property type="nucleotide sequence ID" value="NZ_QCXQ01000003.1"/>
</dbReference>
<evidence type="ECO:0000256" key="5">
    <source>
        <dbReference type="ARBA" id="ARBA00022989"/>
    </source>
</evidence>
<evidence type="ECO:0000256" key="10">
    <source>
        <dbReference type="SAM" id="Phobius"/>
    </source>
</evidence>
<keyword evidence="13" id="KW-1185">Reference proteome</keyword>
<dbReference type="GO" id="GO:0015386">
    <property type="term" value="F:potassium:proton antiporter activity"/>
    <property type="evidence" value="ECO:0007669"/>
    <property type="project" value="TreeGrafter"/>
</dbReference>
<dbReference type="GO" id="GO:0098719">
    <property type="term" value="P:sodium ion import across plasma membrane"/>
    <property type="evidence" value="ECO:0007669"/>
    <property type="project" value="TreeGrafter"/>
</dbReference>
<dbReference type="EMBL" id="QCXQ01000003">
    <property type="protein sequence ID" value="PWF99831.1"/>
    <property type="molecule type" value="Genomic_DNA"/>
</dbReference>
<evidence type="ECO:0000256" key="4">
    <source>
        <dbReference type="ARBA" id="ARBA00022692"/>
    </source>
</evidence>
<evidence type="ECO:0000256" key="7">
    <source>
        <dbReference type="ARBA" id="ARBA00023065"/>
    </source>
</evidence>
<feature type="domain" description="Cation/H+ exchanger transmembrane" evidence="11">
    <location>
        <begin position="12"/>
        <end position="406"/>
    </location>
</feature>
<evidence type="ECO:0000256" key="1">
    <source>
        <dbReference type="ARBA" id="ARBA00004651"/>
    </source>
</evidence>
<organism evidence="12 13">
    <name type="scientific">Levilactobacillus bambusae</name>
    <dbReference type="NCBI Taxonomy" id="2024736"/>
    <lineage>
        <taxon>Bacteria</taxon>
        <taxon>Bacillati</taxon>
        <taxon>Bacillota</taxon>
        <taxon>Bacilli</taxon>
        <taxon>Lactobacillales</taxon>
        <taxon>Lactobacillaceae</taxon>
        <taxon>Levilactobacillus</taxon>
    </lineage>
</organism>
<feature type="transmembrane region" description="Helical" evidence="10">
    <location>
        <begin position="237"/>
        <end position="254"/>
    </location>
</feature>